<dbReference type="PATRIC" id="fig|246787.4.peg.2774"/>
<dbReference type="Pfam" id="PF16349">
    <property type="entry name" value="DUF4978"/>
    <property type="match status" value="1"/>
</dbReference>
<feature type="signal peptide" evidence="1">
    <location>
        <begin position="1"/>
        <end position="19"/>
    </location>
</feature>
<sequence length="486" mass="55630">MRVINILLYCFLLTILACSNTNEPERPPAVHPQKLIVEGKPFLMLGAQLRTDYFLQLDKKTLNELEPYFELAANMNILVIQVPVGWRDIEVQKDIYNTELVEKYIELCDKYQMKLEILWFGSYMCGYSVEGYIPEYIVNDPVTYPDLKPDAAFDGWLGKHYYLKPNTPALVERESKALGKMMEAIYNYDNIHNQKHTVIGIQIENEPDMLATRHNEAHGYTPEQIWPDLIIMLDKLGQVVKSSPYDCYTRVNQTTTYPEYLTKSTAIAITEGIDYVGVDPYENSIQAIDGKLRQLRKIEGNYAHIAENGGEYANNDLLALKAFSLGCGYEIFEVITTPHPFLTEWTLRGIYNPDFTPKAHTQQIVDAFKIFKEAWVDLANANYLDIAGFNLKSNDGMEQTSESKNTTHAGIKWSTKSRGVAFAIEYNDHLTVASTKSDEMVFRNIQIKSIEKGHYDIDGNWVSEEKAEAPDNRLAMEPCIVYRIKF</sequence>
<evidence type="ECO:0000256" key="1">
    <source>
        <dbReference type="SAM" id="SignalP"/>
    </source>
</evidence>
<keyword evidence="1" id="KW-0732">Signal</keyword>
<gene>
    <name evidence="3" type="ORF">BcellWH2_02693</name>
    <name evidence="5" type="ORF">DWX97_16290</name>
    <name evidence="4" type="ORF">F2Y86_18150</name>
</gene>
<dbReference type="EMBL" id="QRVJ01000014">
    <property type="protein sequence ID" value="RGS35470.1"/>
    <property type="molecule type" value="Genomic_DNA"/>
</dbReference>
<feature type="domain" description="DUF4978" evidence="2">
    <location>
        <begin position="233"/>
        <end position="394"/>
    </location>
</feature>
<dbReference type="SUPFAM" id="SSF51445">
    <property type="entry name" value="(Trans)glycosidases"/>
    <property type="match status" value="1"/>
</dbReference>
<dbReference type="InterPro" id="IPR017853">
    <property type="entry name" value="GH"/>
</dbReference>
<evidence type="ECO:0000313" key="8">
    <source>
        <dbReference type="Proteomes" id="UP000325055"/>
    </source>
</evidence>
<organism evidence="3 6">
    <name type="scientific">Bacteroides cellulosilyticus</name>
    <dbReference type="NCBI Taxonomy" id="246787"/>
    <lineage>
        <taxon>Bacteria</taxon>
        <taxon>Pseudomonadati</taxon>
        <taxon>Bacteroidota</taxon>
        <taxon>Bacteroidia</taxon>
        <taxon>Bacteroidales</taxon>
        <taxon>Bacteroidaceae</taxon>
        <taxon>Bacteroides</taxon>
    </lineage>
</organism>
<reference evidence="3 6" key="1">
    <citation type="journal article" date="2015" name="Science">
        <title>Genetic determinants of in vivo fitness and diet responsiveness in multiple human gut Bacteroides.</title>
        <authorList>
            <person name="Wu M."/>
            <person name="McNulty N.P."/>
            <person name="Rodionov D.A."/>
            <person name="Khoroshkin M.S."/>
            <person name="Griffin N.W."/>
            <person name="Cheng J."/>
            <person name="Latreille P."/>
            <person name="Kerstetter R.A."/>
            <person name="Terrapon N."/>
            <person name="Henrissat B."/>
            <person name="Osterman A.L."/>
            <person name="Gordon J.I."/>
        </authorList>
    </citation>
    <scope>NUCLEOTIDE SEQUENCE [LARGE SCALE GENOMIC DNA]</scope>
    <source>
        <strain evidence="3 6">WH2</strain>
    </source>
</reference>
<dbReference type="Proteomes" id="UP000325055">
    <property type="component" value="Unassembled WGS sequence"/>
</dbReference>
<dbReference type="Gene3D" id="3.20.20.80">
    <property type="entry name" value="Glycosidases"/>
    <property type="match status" value="1"/>
</dbReference>
<evidence type="ECO:0000259" key="2">
    <source>
        <dbReference type="Pfam" id="PF16349"/>
    </source>
</evidence>
<evidence type="ECO:0000313" key="7">
    <source>
        <dbReference type="Proteomes" id="UP000283341"/>
    </source>
</evidence>
<feature type="chain" id="PRO_5041597374" evidence="1">
    <location>
        <begin position="20"/>
        <end position="486"/>
    </location>
</feature>
<reference evidence="4 8" key="3">
    <citation type="journal article" date="2019" name="Nat. Med.">
        <title>A library of human gut bacterial isolates paired with longitudinal multiomics data enables mechanistic microbiome research.</title>
        <authorList>
            <person name="Poyet M."/>
            <person name="Groussin M."/>
            <person name="Gibbons S.M."/>
            <person name="Avila-Pacheco J."/>
            <person name="Jiang X."/>
            <person name="Kearney S.M."/>
            <person name="Perrotta A.R."/>
            <person name="Berdy B."/>
            <person name="Zhao S."/>
            <person name="Lieberman T.D."/>
            <person name="Swanson P.K."/>
            <person name="Smith M."/>
            <person name="Roesemann S."/>
            <person name="Alexander J.E."/>
            <person name="Rich S.A."/>
            <person name="Livny J."/>
            <person name="Vlamakis H."/>
            <person name="Clish C."/>
            <person name="Bullock K."/>
            <person name="Deik A."/>
            <person name="Scott J."/>
            <person name="Pierce K.A."/>
            <person name="Xavier R.J."/>
            <person name="Alm E.J."/>
        </authorList>
    </citation>
    <scope>NUCLEOTIDE SEQUENCE [LARGE SCALE GENOMIC DNA]</scope>
    <source>
        <strain evidence="4 8">BIOML-A7</strain>
    </source>
</reference>
<dbReference type="EMBL" id="CP012801">
    <property type="protein sequence ID" value="ALJ59932.1"/>
    <property type="molecule type" value="Genomic_DNA"/>
</dbReference>
<dbReference type="RefSeq" id="WP_007211209.1">
    <property type="nucleotide sequence ID" value="NZ_CP012801.1"/>
</dbReference>
<reference evidence="5 7" key="2">
    <citation type="submission" date="2018-08" db="EMBL/GenBank/DDBJ databases">
        <title>A genome reference for cultivated species of the human gut microbiota.</title>
        <authorList>
            <person name="Zou Y."/>
            <person name="Xue W."/>
            <person name="Luo G."/>
        </authorList>
    </citation>
    <scope>NUCLEOTIDE SEQUENCE [LARGE SCALE GENOMIC DNA]</scope>
    <source>
        <strain evidence="5 7">AF22-3AC</strain>
    </source>
</reference>
<dbReference type="KEGG" id="bcel:BcellWH2_02693"/>
<evidence type="ECO:0000313" key="5">
    <source>
        <dbReference type="EMBL" id="RGS35470.1"/>
    </source>
</evidence>
<name>A0A0P0G0S9_9BACE</name>
<evidence type="ECO:0000313" key="3">
    <source>
        <dbReference type="EMBL" id="ALJ59932.1"/>
    </source>
</evidence>
<evidence type="ECO:0000313" key="6">
    <source>
        <dbReference type="Proteomes" id="UP000061809"/>
    </source>
</evidence>
<evidence type="ECO:0000313" key="4">
    <source>
        <dbReference type="EMBL" id="KAA5406186.1"/>
    </source>
</evidence>
<protein>
    <submittedName>
        <fullName evidence="4">DUF4978 domain-containing protein</fullName>
    </submittedName>
</protein>
<dbReference type="Proteomes" id="UP000061809">
    <property type="component" value="Chromosome"/>
</dbReference>
<dbReference type="AlphaFoldDB" id="A0A0P0G0S9"/>
<dbReference type="InterPro" id="IPR032504">
    <property type="entry name" value="DUF4978"/>
</dbReference>
<accession>A0A0P0G0S9</accession>
<proteinExistence type="predicted"/>
<dbReference type="PROSITE" id="PS51257">
    <property type="entry name" value="PROKAR_LIPOPROTEIN"/>
    <property type="match status" value="1"/>
</dbReference>
<dbReference type="Proteomes" id="UP000283341">
    <property type="component" value="Unassembled WGS sequence"/>
</dbReference>
<dbReference type="EMBL" id="VVYW01000016">
    <property type="protein sequence ID" value="KAA5406186.1"/>
    <property type="molecule type" value="Genomic_DNA"/>
</dbReference>